<evidence type="ECO:0000313" key="2">
    <source>
        <dbReference type="Proteomes" id="UP000256964"/>
    </source>
</evidence>
<dbReference type="Proteomes" id="UP000256964">
    <property type="component" value="Unassembled WGS sequence"/>
</dbReference>
<accession>A0A371D0R2</accession>
<organism evidence="1 2">
    <name type="scientific">Lentinus brumalis</name>
    <dbReference type="NCBI Taxonomy" id="2498619"/>
    <lineage>
        <taxon>Eukaryota</taxon>
        <taxon>Fungi</taxon>
        <taxon>Dikarya</taxon>
        <taxon>Basidiomycota</taxon>
        <taxon>Agaricomycotina</taxon>
        <taxon>Agaricomycetes</taxon>
        <taxon>Polyporales</taxon>
        <taxon>Polyporaceae</taxon>
        <taxon>Lentinus</taxon>
    </lineage>
</organism>
<protein>
    <submittedName>
        <fullName evidence="1">Uncharacterized protein</fullName>
    </submittedName>
</protein>
<name>A0A371D0R2_9APHY</name>
<gene>
    <name evidence="1" type="ORF">OH76DRAFT_899531</name>
</gene>
<proteinExistence type="predicted"/>
<reference evidence="1 2" key="1">
    <citation type="journal article" date="2018" name="Biotechnol. Biofuels">
        <title>Integrative visual omics of the white-rot fungus Polyporus brumalis exposes the biotechnological potential of its oxidative enzymes for delignifying raw plant biomass.</title>
        <authorList>
            <person name="Miyauchi S."/>
            <person name="Rancon A."/>
            <person name="Drula E."/>
            <person name="Hage H."/>
            <person name="Chaduli D."/>
            <person name="Favel A."/>
            <person name="Grisel S."/>
            <person name="Henrissat B."/>
            <person name="Herpoel-Gimbert I."/>
            <person name="Ruiz-Duenas F.J."/>
            <person name="Chevret D."/>
            <person name="Hainaut M."/>
            <person name="Lin J."/>
            <person name="Wang M."/>
            <person name="Pangilinan J."/>
            <person name="Lipzen A."/>
            <person name="Lesage-Meessen L."/>
            <person name="Navarro D."/>
            <person name="Riley R."/>
            <person name="Grigoriev I.V."/>
            <person name="Zhou S."/>
            <person name="Raouche S."/>
            <person name="Rosso M.N."/>
        </authorList>
    </citation>
    <scope>NUCLEOTIDE SEQUENCE [LARGE SCALE GENOMIC DNA]</scope>
    <source>
        <strain evidence="1 2">BRFM 1820</strain>
    </source>
</reference>
<evidence type="ECO:0000313" key="1">
    <source>
        <dbReference type="EMBL" id="RDX46128.1"/>
    </source>
</evidence>
<sequence>MLRHDAHAFTLPHASVPVPSLAVYPSASSNIARSSPRDEPRLRLHVAYPHIPHPPSHDSPHHGRRIPHLSPLLHPPPPSLSIHHAVIGPLLDLISSIFAHSRSRFRCLPPRAYDRLTESFASVRSRRPEVAFIRCISIIPPSVHLSLSLCLSFFLTSFPTSSSRVLTAARPAPSNASLCISTTMPPRSDDDADD</sequence>
<keyword evidence="2" id="KW-1185">Reference proteome</keyword>
<dbReference type="AlphaFoldDB" id="A0A371D0R2"/>
<dbReference type="EMBL" id="KZ857430">
    <property type="protein sequence ID" value="RDX46128.1"/>
    <property type="molecule type" value="Genomic_DNA"/>
</dbReference>